<protein>
    <submittedName>
        <fullName evidence="2">Uncharacterized protein</fullName>
    </submittedName>
</protein>
<name>A0A250G5G2_9FLAO</name>
<feature type="chain" id="PRO_5012964877" evidence="1">
    <location>
        <begin position="19"/>
        <end position="234"/>
    </location>
</feature>
<evidence type="ECO:0000313" key="2">
    <source>
        <dbReference type="EMBL" id="ATA92620.1"/>
    </source>
</evidence>
<reference evidence="3" key="1">
    <citation type="submission" date="2017-06" db="EMBL/GenBank/DDBJ databases">
        <title>Capnocytophaga spp. assemblies.</title>
        <authorList>
            <person name="Gulvik C.A."/>
        </authorList>
    </citation>
    <scope>NUCLEOTIDE SEQUENCE [LARGE SCALE GENOMIC DNA]</scope>
    <source>
        <strain evidence="3">H5594</strain>
    </source>
</reference>
<keyword evidence="1" id="KW-0732">Signal</keyword>
<dbReference type="Proteomes" id="UP000243136">
    <property type="component" value="Chromosome"/>
</dbReference>
<dbReference type="RefSeq" id="WP_095917823.1">
    <property type="nucleotide sequence ID" value="NZ_CP022388.1"/>
</dbReference>
<dbReference type="EMBL" id="CP022388">
    <property type="protein sequence ID" value="ATA92620.1"/>
    <property type="molecule type" value="Genomic_DNA"/>
</dbReference>
<dbReference type="AlphaFoldDB" id="A0A250G5G2"/>
<gene>
    <name evidence="2" type="ORF">CGC56_10900</name>
</gene>
<proteinExistence type="predicted"/>
<sequence length="234" mass="27101">MKSLFLSFVFLFPLCHWAQDFQQQYVIIPKRFDFMKTDNEFQLNELTKFLFEKNSFKTFWENEIPTEIASKPCELLKASVSNSSGMFITKLTLKLTNCTGKEVFTSEIGKSKEKEFKRAYQQALREAFSAENKLAEFRKNNLIGTSKDYPTTNVAKSTSTLPILYAQPNELGFQLIDSSPKIILKIQKTSLPDIYMAQTPEGMQGILFKNQENSYTFEFIKSNTLTQDKFEIKF</sequence>
<evidence type="ECO:0000256" key="1">
    <source>
        <dbReference type="SAM" id="SignalP"/>
    </source>
</evidence>
<feature type="signal peptide" evidence="1">
    <location>
        <begin position="1"/>
        <end position="18"/>
    </location>
</feature>
<organism evidence="2 3">
    <name type="scientific">Capnocytophaga canimorsus</name>
    <dbReference type="NCBI Taxonomy" id="28188"/>
    <lineage>
        <taxon>Bacteria</taxon>
        <taxon>Pseudomonadati</taxon>
        <taxon>Bacteroidota</taxon>
        <taxon>Flavobacteriia</taxon>
        <taxon>Flavobacteriales</taxon>
        <taxon>Flavobacteriaceae</taxon>
        <taxon>Capnocytophaga</taxon>
    </lineage>
</organism>
<accession>A0A250G5G2</accession>
<evidence type="ECO:0000313" key="3">
    <source>
        <dbReference type="Proteomes" id="UP000243136"/>
    </source>
</evidence>